<sequence>MIRPTLGARFFEGHHLAYVFFLKSMFEQNLIAIFAFAQTNWTELASVILLLVAVGVLLYYTRTSTSPREEISDTASSEEIWDSGIQQTTLIKDGAGHMPSYAETEQHVFTKIVDEPQVLKIRRLTQEWNHCPVAGNVCITDTVTTETSKRTPVGVWEPRRSERFQTVTRKLSEKAPECVREPRRSDRLRKATNRFRDSWYNGNLRSLGSALSVESSSR</sequence>
<evidence type="ECO:0000313" key="2">
    <source>
        <dbReference type="EMBL" id="CAF9941988.1"/>
    </source>
</evidence>
<keyword evidence="1" id="KW-0472">Membrane</keyword>
<keyword evidence="3" id="KW-1185">Reference proteome</keyword>
<feature type="transmembrane region" description="Helical" evidence="1">
    <location>
        <begin position="16"/>
        <end position="38"/>
    </location>
</feature>
<protein>
    <submittedName>
        <fullName evidence="2">Uncharacterized protein</fullName>
    </submittedName>
</protein>
<comment type="caution">
    <text evidence="2">The sequence shown here is derived from an EMBL/GenBank/DDBJ whole genome shotgun (WGS) entry which is preliminary data.</text>
</comment>
<name>A0A8H3PIY9_9LECA</name>
<reference evidence="2" key="1">
    <citation type="submission" date="2021-03" db="EMBL/GenBank/DDBJ databases">
        <authorList>
            <person name="Tagirdzhanova G."/>
        </authorList>
    </citation>
    <scope>NUCLEOTIDE SEQUENCE</scope>
</reference>
<dbReference type="AlphaFoldDB" id="A0A8H3PIY9"/>
<accession>A0A8H3PIY9</accession>
<feature type="transmembrane region" description="Helical" evidence="1">
    <location>
        <begin position="44"/>
        <end position="61"/>
    </location>
</feature>
<dbReference type="EMBL" id="CAJPDT010000164">
    <property type="protein sequence ID" value="CAF9941988.1"/>
    <property type="molecule type" value="Genomic_DNA"/>
</dbReference>
<organism evidence="2 3">
    <name type="scientific">Imshaugia aleurites</name>
    <dbReference type="NCBI Taxonomy" id="172621"/>
    <lineage>
        <taxon>Eukaryota</taxon>
        <taxon>Fungi</taxon>
        <taxon>Dikarya</taxon>
        <taxon>Ascomycota</taxon>
        <taxon>Pezizomycotina</taxon>
        <taxon>Lecanoromycetes</taxon>
        <taxon>OSLEUM clade</taxon>
        <taxon>Lecanoromycetidae</taxon>
        <taxon>Lecanorales</taxon>
        <taxon>Lecanorineae</taxon>
        <taxon>Parmeliaceae</taxon>
        <taxon>Imshaugia</taxon>
    </lineage>
</organism>
<evidence type="ECO:0000256" key="1">
    <source>
        <dbReference type="SAM" id="Phobius"/>
    </source>
</evidence>
<evidence type="ECO:0000313" key="3">
    <source>
        <dbReference type="Proteomes" id="UP000664534"/>
    </source>
</evidence>
<proteinExistence type="predicted"/>
<keyword evidence="1" id="KW-1133">Transmembrane helix</keyword>
<dbReference type="Proteomes" id="UP000664534">
    <property type="component" value="Unassembled WGS sequence"/>
</dbReference>
<gene>
    <name evidence="2" type="ORF">IMSHALPRED_003139</name>
</gene>
<keyword evidence="1" id="KW-0812">Transmembrane</keyword>